<evidence type="ECO:0000313" key="1">
    <source>
        <dbReference type="EMBL" id="MDX8050759.1"/>
    </source>
</evidence>
<name>A0ABU4TRS9_9PSEU</name>
<reference evidence="1 2" key="2">
    <citation type="submission" date="2023-11" db="EMBL/GenBank/DDBJ databases">
        <authorList>
            <person name="Lara A.C."/>
            <person name="Chronakova A."/>
        </authorList>
    </citation>
    <scope>NUCLEOTIDE SEQUENCE [LARGE SCALE GENOMIC DNA]</scope>
    <source>
        <strain evidence="1 2">BCCO 10_0798</strain>
    </source>
</reference>
<proteinExistence type="predicted"/>
<dbReference type="Proteomes" id="UP001271792">
    <property type="component" value="Unassembled WGS sequence"/>
</dbReference>
<dbReference type="RefSeq" id="WP_319984728.1">
    <property type="nucleotide sequence ID" value="NZ_JAXAVV010000006.1"/>
</dbReference>
<reference evidence="1 2" key="1">
    <citation type="submission" date="2023-11" db="EMBL/GenBank/DDBJ databases">
        <title>Lentzea sokolovensis, sp. nov., Lentzea kristufkii, sp. nov., and Lentzea miocenensis, sp. nov., rare actinobacteria from Sokolov Coal Basin, Miocene lacustrine sediment, Czech Republic.</title>
        <authorList>
            <person name="Lara A."/>
            <person name="Kotroba L."/>
            <person name="Nouioui I."/>
            <person name="Neumann-Schaal M."/>
            <person name="Mast Y."/>
            <person name="Chronakova A."/>
        </authorList>
    </citation>
    <scope>NUCLEOTIDE SEQUENCE [LARGE SCALE GENOMIC DNA]</scope>
    <source>
        <strain evidence="1 2">BCCO 10_0798</strain>
    </source>
</reference>
<dbReference type="EMBL" id="JAXAVV010000006">
    <property type="protein sequence ID" value="MDX8050759.1"/>
    <property type="molecule type" value="Genomic_DNA"/>
</dbReference>
<accession>A0ABU4TRS9</accession>
<evidence type="ECO:0000313" key="2">
    <source>
        <dbReference type="Proteomes" id="UP001271792"/>
    </source>
</evidence>
<gene>
    <name evidence="1" type="ORF">SK571_15325</name>
</gene>
<organism evidence="1 2">
    <name type="scientific">Lentzea kristufekii</name>
    <dbReference type="NCBI Taxonomy" id="3095430"/>
    <lineage>
        <taxon>Bacteria</taxon>
        <taxon>Bacillati</taxon>
        <taxon>Actinomycetota</taxon>
        <taxon>Actinomycetes</taxon>
        <taxon>Pseudonocardiales</taxon>
        <taxon>Pseudonocardiaceae</taxon>
        <taxon>Lentzea</taxon>
    </lineage>
</organism>
<keyword evidence="2" id="KW-1185">Reference proteome</keyword>
<comment type="caution">
    <text evidence="1">The sequence shown here is derived from an EMBL/GenBank/DDBJ whole genome shotgun (WGS) entry which is preliminary data.</text>
</comment>
<sequence>MGARRTVPGAPLADLRHVAELGSRPGLCGSTSIPAGLPAS</sequence>
<protein>
    <submittedName>
        <fullName evidence="1">Uncharacterized protein</fullName>
    </submittedName>
</protein>